<dbReference type="RefSeq" id="WP_165132573.1">
    <property type="nucleotide sequence ID" value="NZ_CP049250.1"/>
</dbReference>
<evidence type="ECO:0008006" key="3">
    <source>
        <dbReference type="Google" id="ProtNLM"/>
    </source>
</evidence>
<proteinExistence type="predicted"/>
<comment type="caution">
    <text evidence="1">The sequence shown here is derived from an EMBL/GenBank/DDBJ whole genome shotgun (WGS) entry which is preliminary data.</text>
</comment>
<dbReference type="SUPFAM" id="SSF158837">
    <property type="entry name" value="AGR C 984p-like"/>
    <property type="match status" value="5"/>
</dbReference>
<evidence type="ECO:0000313" key="1">
    <source>
        <dbReference type="EMBL" id="MBB4143008.1"/>
    </source>
</evidence>
<reference evidence="1 2" key="1">
    <citation type="submission" date="2020-08" db="EMBL/GenBank/DDBJ databases">
        <title>Genomic Encyclopedia of Type Strains, Phase IV (KMG-IV): sequencing the most valuable type-strain genomes for metagenomic binning, comparative biology and taxonomic classification.</title>
        <authorList>
            <person name="Goeker M."/>
        </authorList>
    </citation>
    <scope>NUCLEOTIDE SEQUENCE [LARGE SCALE GENOMIC DNA]</scope>
    <source>
        <strain evidence="1 2">DSM 29514</strain>
    </source>
</reference>
<sequence>MVSTFLSYDLVNRDLYTSLNRVAKQPEISREADYYEANIAKVKTVDEFMKNDRLYNYAMKAFGLGEMTYAKAFMQKVLESDLGDETSFANRLSDSRYRQFAAAFNFNNTSSAVAQTSNQMDDVIGLYSATMDAKEESVSVEAGYFNAMMGTITSVDQLLSDDRLRSYMFTAYGLDQTYYSRDFVKGVLTSDTSDANSYINQNLKPRKDALTAENADLQAQVDAETDPDKRIALRNKIFANDKTLGTIDQYYKLADAFQFNADGTVPSGGAQTTDQSKATYELYLSNQTRVSTTTATNEDAYFKSKIGSVTKIADLSTDSRLYAYISKAFNLDGVIWSNIETALKSDLNDQTSAVYTLAQEKPGLLELAKAFNFASDGTVAAGSAQTAKQQETTSNYYFSRYDDTQDEADEQAALLYKTAMTGITSVDDFMAKPNAYEFALKAVGLDPADVSAYTLKQVLTSDLNDSKSFVYTLGDDRYLQLAKAFNFGKDGKTTSPVIAQTSATITSIGSAYTIQQTRLLKGAELTAAQSKAKEEVSYYSKQMVEIENASQFLADSRLVNVLLTSYGVDPKSVTNDFLKQVFKSDLSDPASFVNQQKNGVWAEILGSFNFDKNGNISRNVNTGVQSQGKIIEIENKYNRQTLEEQQGEANPGVRLALYFERMSPKITSAYDILGDTALLEFFRVSYSLPESFSNMDVDKQAALVEKYMTLSDLKDSDKVAKMISKFTALYDQQNSSASSSALSILNGSGAAAGISADLLYSLSQR</sequence>
<dbReference type="InterPro" id="IPR023157">
    <property type="entry name" value="AGR-C-984p-like_sf"/>
</dbReference>
<dbReference type="InterPro" id="IPR010626">
    <property type="entry name" value="DUF1217"/>
</dbReference>
<dbReference type="Pfam" id="PF06748">
    <property type="entry name" value="DUF1217"/>
    <property type="match status" value="3"/>
</dbReference>
<name>A0A7W6PQ00_9HYPH</name>
<dbReference type="AlphaFoldDB" id="A0A7W6PQ00"/>
<protein>
    <recommendedName>
        <fullName evidence="3">DUF1217 domain-containing protein</fullName>
    </recommendedName>
</protein>
<organism evidence="1 2">
    <name type="scientific">Rhizobium rhizoryzae</name>
    <dbReference type="NCBI Taxonomy" id="451876"/>
    <lineage>
        <taxon>Bacteria</taxon>
        <taxon>Pseudomonadati</taxon>
        <taxon>Pseudomonadota</taxon>
        <taxon>Alphaproteobacteria</taxon>
        <taxon>Hyphomicrobiales</taxon>
        <taxon>Rhizobiaceae</taxon>
        <taxon>Rhizobium/Agrobacterium group</taxon>
        <taxon>Rhizobium</taxon>
    </lineage>
</organism>
<dbReference type="EMBL" id="JACIEC010000001">
    <property type="protein sequence ID" value="MBB4143008.1"/>
    <property type="molecule type" value="Genomic_DNA"/>
</dbReference>
<gene>
    <name evidence="1" type="ORF">GGQ72_001507</name>
</gene>
<keyword evidence="2" id="KW-1185">Reference proteome</keyword>
<evidence type="ECO:0000313" key="2">
    <source>
        <dbReference type="Proteomes" id="UP000519897"/>
    </source>
</evidence>
<accession>A0A7W6PQ00</accession>
<dbReference type="Proteomes" id="UP000519897">
    <property type="component" value="Unassembled WGS sequence"/>
</dbReference>
<dbReference type="Gene3D" id="1.10.3700.10">
    <property type="entry name" value="AGR C 984p-like"/>
    <property type="match status" value="3"/>
</dbReference>